<dbReference type="EMBL" id="CYKH01000838">
    <property type="protein sequence ID" value="CUG48875.1"/>
    <property type="molecule type" value="Genomic_DNA"/>
</dbReference>
<feature type="region of interest" description="Disordered" evidence="1">
    <location>
        <begin position="1"/>
        <end position="35"/>
    </location>
</feature>
<gene>
    <name evidence="2" type="ORF">BSAL_80120</name>
</gene>
<feature type="compositionally biased region" description="Polar residues" evidence="1">
    <location>
        <begin position="705"/>
        <end position="723"/>
    </location>
</feature>
<organism evidence="2 3">
    <name type="scientific">Bodo saltans</name>
    <name type="common">Flagellated protozoan</name>
    <dbReference type="NCBI Taxonomy" id="75058"/>
    <lineage>
        <taxon>Eukaryota</taxon>
        <taxon>Discoba</taxon>
        <taxon>Euglenozoa</taxon>
        <taxon>Kinetoplastea</taxon>
        <taxon>Metakinetoplastina</taxon>
        <taxon>Eubodonida</taxon>
        <taxon>Bodonidae</taxon>
        <taxon>Bodo</taxon>
    </lineage>
</organism>
<feature type="region of interest" description="Disordered" evidence="1">
    <location>
        <begin position="594"/>
        <end position="680"/>
    </location>
</feature>
<feature type="compositionally biased region" description="Polar residues" evidence="1">
    <location>
        <begin position="855"/>
        <end position="890"/>
    </location>
</feature>
<feature type="region of interest" description="Disordered" evidence="1">
    <location>
        <begin position="475"/>
        <end position="578"/>
    </location>
</feature>
<dbReference type="VEuPathDB" id="TriTrypDB:BSAL_80120"/>
<feature type="compositionally biased region" description="Polar residues" evidence="1">
    <location>
        <begin position="730"/>
        <end position="742"/>
    </location>
</feature>
<evidence type="ECO:0000313" key="2">
    <source>
        <dbReference type="EMBL" id="CUG48875.1"/>
    </source>
</evidence>
<keyword evidence="3" id="KW-1185">Reference proteome</keyword>
<feature type="region of interest" description="Disordered" evidence="1">
    <location>
        <begin position="815"/>
        <end position="914"/>
    </location>
</feature>
<proteinExistence type="predicted"/>
<feature type="compositionally biased region" description="Low complexity" evidence="1">
    <location>
        <begin position="547"/>
        <end position="558"/>
    </location>
</feature>
<protein>
    <submittedName>
        <fullName evidence="2">Uncharacterized protein</fullName>
    </submittedName>
</protein>
<feature type="region of interest" description="Disordered" evidence="1">
    <location>
        <begin position="693"/>
        <end position="760"/>
    </location>
</feature>
<accession>A0A0S4IYB2</accession>
<feature type="region of interest" description="Disordered" evidence="1">
    <location>
        <begin position="357"/>
        <end position="461"/>
    </location>
</feature>
<name>A0A0S4IYB2_BODSA</name>
<evidence type="ECO:0000313" key="3">
    <source>
        <dbReference type="Proteomes" id="UP000051952"/>
    </source>
</evidence>
<dbReference type="Proteomes" id="UP000051952">
    <property type="component" value="Unassembled WGS sequence"/>
</dbReference>
<dbReference type="AlphaFoldDB" id="A0A0S4IYB2"/>
<feature type="compositionally biased region" description="Basic and acidic residues" evidence="1">
    <location>
        <begin position="824"/>
        <end position="833"/>
    </location>
</feature>
<feature type="region of interest" description="Disordered" evidence="1">
    <location>
        <begin position="935"/>
        <end position="981"/>
    </location>
</feature>
<feature type="compositionally biased region" description="Polar residues" evidence="1">
    <location>
        <begin position="834"/>
        <end position="845"/>
    </location>
</feature>
<feature type="compositionally biased region" description="Basic and acidic residues" evidence="1">
    <location>
        <begin position="944"/>
        <end position="968"/>
    </location>
</feature>
<evidence type="ECO:0000256" key="1">
    <source>
        <dbReference type="SAM" id="MobiDB-lite"/>
    </source>
</evidence>
<reference evidence="3" key="1">
    <citation type="submission" date="2015-09" db="EMBL/GenBank/DDBJ databases">
        <authorList>
            <consortium name="Pathogen Informatics"/>
        </authorList>
    </citation>
    <scope>NUCLEOTIDE SEQUENCE [LARGE SCALE GENOMIC DNA]</scope>
    <source>
        <strain evidence="3">Lake Konstanz</strain>
    </source>
</reference>
<sequence length="981" mass="106416">MQGSDEPVHVPPPSSDEETEGESEQQVAVEAKMSQSRSHLEKSLELLGVFPTGIERGYCIIPRSTVLGGISRKRRVVQVVVEDAYIGSTVLALWNDNHVRPGAAAAAAFSGTTPKSKVHPTDADLGEEKFWPATIRRFTGEYVGLTDLADGALRSFVDFDLVEDHANTLPFLLCVDIAFAVDESESRQRLVWSGDSTSPTDFNSAKSSIMSPKSNTNSGGPMILLPSNLPSVVSVRNYSVVDASRGGDYHHCSGAAAATVGGRRRASSLAVENPMIGGPISGNEIVFERAHKSRRFTVLTVRDAGVVVQAKQQALRDLRDRWRRARAALPALSPKPSQHSLGGSASEVLLPSSSQIALRTPEPTPVNHGSHRRRLVTSGDTAAPPAPPSFVASHTQPANAPHSFVDLHDVGTAPRSATPPVMEGRSAAHGNGSVCESPPRSDRLHAKSQVNAPRHDRRSQTGADVVAIPRLQGAAAAAGGGAHHHHHATVATSSQLPSDAHHSTAPPHLTHPPRRETEVSHHQALQGHLASPASILVGTNITERRSVSPPTRRSPATTHHVSQAQQFDEDAEVEEKVEQLEEELAKLRRLLHERSRHQSHHTQHEQQPHCHSPTVADAPFQEADLDHLGSTSDDYGASPAPVPRAEVPRPRTKSPLSHHKDSTHSPKHQKLHQEQGGTSGSVKLWRKAQDQSFPPNSYVYVDPNARSSSPFDTSGRSQLQQQRPRGLANARTTQHANGGTSATRHHEHTPAQSTIPGRTPRSAIAIDAHYHRSLAYKETVKRAMEDVRKKGLDVVRKQQKQHAELFRRDTRELDSSPVLQRKRTVIDKAERSASRSPLGSRTPSVASRGGVSPFRGTSPTHQQQTQKPRTSSSTTNDVFARLTQSSSSKPQGKASPHVYVPPPPIGRSSSASTRGIVAAVSGGARVRRSISPDFDVTAPVDDDDVHHNNDMSDYSHRRTIQSERDQQRTFHMPTLARGFQS</sequence>